<keyword evidence="2" id="KW-1185">Reference proteome</keyword>
<dbReference type="InterPro" id="IPR008969">
    <property type="entry name" value="CarboxyPept-like_regulatory"/>
</dbReference>
<organism evidence="1 2">
    <name type="scientific">Paenibacillus prosopidis</name>
    <dbReference type="NCBI Taxonomy" id="630520"/>
    <lineage>
        <taxon>Bacteria</taxon>
        <taxon>Bacillati</taxon>
        <taxon>Bacillota</taxon>
        <taxon>Bacilli</taxon>
        <taxon>Bacillales</taxon>
        <taxon>Paenibacillaceae</taxon>
        <taxon>Paenibacillus</taxon>
    </lineage>
</organism>
<dbReference type="EMBL" id="QPJD01000001">
    <property type="protein sequence ID" value="RCW51762.1"/>
    <property type="molecule type" value="Genomic_DNA"/>
</dbReference>
<dbReference type="Gene3D" id="3.30.1920.20">
    <property type="match status" value="1"/>
</dbReference>
<protein>
    <recommendedName>
        <fullName evidence="3">Carboxypeptidase family protein</fullName>
    </recommendedName>
</protein>
<dbReference type="RefSeq" id="WP_114378029.1">
    <property type="nucleotide sequence ID" value="NZ_QPJD01000001.1"/>
</dbReference>
<evidence type="ECO:0008006" key="3">
    <source>
        <dbReference type="Google" id="ProtNLM"/>
    </source>
</evidence>
<sequence>MSQTNDLRRGKLAIILLIIIAFMTTNTNISYANEVGDQVERSLQGTITDEAGQPVEGATVQVGAYSPNAGFHFIISATTDEEGVYAIPSYSKTLGDAVSAILNVKGYVVVFEVQSEILDFQIPEQKASITGKITYIDEFATPVSNYPISLSVYLGRGGRIKIADSWSDSEGNYTMSVIPGEFNSARGVNQFSLVYNNNLENLVELHSGNHKVIDQQVFDMHPGTYLNGRLEVDVTDESDVPIQDAVVVLAGTDIPLFQAGNYFFSDVIKGGSYTLRVMAPGYMPAEENIEINGGVYRLSVKLIKNNPPVVIAMEERAPDYNGWYNKDVWVSFQAFDEEAEPVVDPPFLVSAEGAKQAITGSAIDAAGLRGTGTVYVSLDKTAPVTEAAVSERASNGNWYNSDIHVSLSSNDNLSGIEYIAYSLDNGSTWSDYEDVITISEEGENSLLYRSTDQAGNTEQPKQLVVNIDKTSPTLQLTLNRYALSPVNNKMIQIHAIVDGIDAGSGIAAIQLTSITSSQASHSSGSGNKLIDIQNAEYGTFDTAFDLRAENSGKGTEREYTIIYSTTDKAGNAAIASAIVVVSKDNKDDKNKKD</sequence>
<dbReference type="AlphaFoldDB" id="A0A368W709"/>
<evidence type="ECO:0000313" key="2">
    <source>
        <dbReference type="Proteomes" id="UP000252415"/>
    </source>
</evidence>
<proteinExistence type="predicted"/>
<dbReference type="Gene3D" id="2.60.40.1120">
    <property type="entry name" value="Carboxypeptidase-like, regulatory domain"/>
    <property type="match status" value="2"/>
</dbReference>
<evidence type="ECO:0000313" key="1">
    <source>
        <dbReference type="EMBL" id="RCW51762.1"/>
    </source>
</evidence>
<name>A0A368W709_9BACL</name>
<comment type="caution">
    <text evidence="1">The sequence shown here is derived from an EMBL/GenBank/DDBJ whole genome shotgun (WGS) entry which is preliminary data.</text>
</comment>
<gene>
    <name evidence="1" type="ORF">DFP97_101104</name>
</gene>
<dbReference type="InterPro" id="IPR058094">
    <property type="entry name" value="Ig-like_OmpL47-like"/>
</dbReference>
<accession>A0A368W709</accession>
<dbReference type="NCBIfam" id="NF047446">
    <property type="entry name" value="barrel_OmpL47"/>
    <property type="match status" value="1"/>
</dbReference>
<dbReference type="OrthoDB" id="340819at2"/>
<dbReference type="SUPFAM" id="SSF49464">
    <property type="entry name" value="Carboxypeptidase regulatory domain-like"/>
    <property type="match status" value="2"/>
</dbReference>
<dbReference type="Proteomes" id="UP000252415">
    <property type="component" value="Unassembled WGS sequence"/>
</dbReference>
<reference evidence="1 2" key="1">
    <citation type="submission" date="2018-07" db="EMBL/GenBank/DDBJ databases">
        <title>Genomic Encyclopedia of Type Strains, Phase III (KMG-III): the genomes of soil and plant-associated and newly described type strains.</title>
        <authorList>
            <person name="Whitman W."/>
        </authorList>
    </citation>
    <scope>NUCLEOTIDE SEQUENCE [LARGE SCALE GENOMIC DNA]</scope>
    <source>
        <strain evidence="1 2">CECT 7506</strain>
    </source>
</reference>